<gene>
    <name evidence="7" type="ORF">M501DRAFT_355104</name>
</gene>
<name>A0A9P4SG22_9PEZI</name>
<dbReference type="PANTHER" id="PTHR33572:SF18">
    <property type="entry name" value="SPORE DEVELOPMENT REGULATOR VOSA"/>
    <property type="match status" value="1"/>
</dbReference>
<evidence type="ECO:0000313" key="7">
    <source>
        <dbReference type="EMBL" id="KAF2841847.1"/>
    </source>
</evidence>
<keyword evidence="2" id="KW-0749">Sporulation</keyword>
<feature type="domain" description="Velvet" evidence="6">
    <location>
        <begin position="18"/>
        <end position="198"/>
    </location>
</feature>
<dbReference type="GO" id="GO:0030435">
    <property type="term" value="P:sporulation resulting in formation of a cellular spore"/>
    <property type="evidence" value="ECO:0007669"/>
    <property type="project" value="UniProtKB-KW"/>
</dbReference>
<evidence type="ECO:0000256" key="2">
    <source>
        <dbReference type="ARBA" id="ARBA00022969"/>
    </source>
</evidence>
<sequence>MFHSHFPIPASHYNAGELSSEDVELSIRQHPKEALLAVTGKEKFRKPVDPPPILQLKVKPGVDPSQHFLQSPYLFMCCTLWHPEKDEPYKASGSSRSQSLSGGLTSSLHRLKDVNNTDGGFFVFGDVSCKVVGTHRLHFSLYDLRKPRTPSRENYATCLGTITSDKFVVQPAKDFKGLEESTYLSRAFSDQGVRLRLRKEPRAMMGYVFWRFE</sequence>
<dbReference type="InterPro" id="IPR038491">
    <property type="entry name" value="Velvet_dom_sf"/>
</dbReference>
<reference evidence="7" key="1">
    <citation type="journal article" date="2020" name="Stud. Mycol.">
        <title>101 Dothideomycetes genomes: a test case for predicting lifestyles and emergence of pathogens.</title>
        <authorList>
            <person name="Haridas S."/>
            <person name="Albert R."/>
            <person name="Binder M."/>
            <person name="Bloem J."/>
            <person name="Labutti K."/>
            <person name="Salamov A."/>
            <person name="Andreopoulos B."/>
            <person name="Baker S."/>
            <person name="Barry K."/>
            <person name="Bills G."/>
            <person name="Bluhm B."/>
            <person name="Cannon C."/>
            <person name="Castanera R."/>
            <person name="Culley D."/>
            <person name="Daum C."/>
            <person name="Ezra D."/>
            <person name="Gonzalez J."/>
            <person name="Henrissat B."/>
            <person name="Kuo A."/>
            <person name="Liang C."/>
            <person name="Lipzen A."/>
            <person name="Lutzoni F."/>
            <person name="Magnuson J."/>
            <person name="Mondo S."/>
            <person name="Nolan M."/>
            <person name="Ohm R."/>
            <person name="Pangilinan J."/>
            <person name="Park H.-J."/>
            <person name="Ramirez L."/>
            <person name="Alfaro M."/>
            <person name="Sun H."/>
            <person name="Tritt A."/>
            <person name="Yoshinaga Y."/>
            <person name="Zwiers L.-H."/>
            <person name="Turgeon B."/>
            <person name="Goodwin S."/>
            <person name="Spatafora J."/>
            <person name="Crous P."/>
            <person name="Grigoriev I."/>
        </authorList>
    </citation>
    <scope>NUCLEOTIDE SEQUENCE</scope>
    <source>
        <strain evidence="7">CBS 101060</strain>
    </source>
</reference>
<protein>
    <recommendedName>
        <fullName evidence="6">Velvet domain-containing protein</fullName>
    </recommendedName>
</protein>
<dbReference type="Gene3D" id="2.60.40.3960">
    <property type="entry name" value="Velvet domain"/>
    <property type="match status" value="1"/>
</dbReference>
<keyword evidence="3" id="KW-0805">Transcription regulation</keyword>
<dbReference type="PROSITE" id="PS51821">
    <property type="entry name" value="VELVET"/>
    <property type="match status" value="1"/>
</dbReference>
<proteinExistence type="predicted"/>
<dbReference type="OrthoDB" id="5599552at2759"/>
<evidence type="ECO:0000256" key="3">
    <source>
        <dbReference type="ARBA" id="ARBA00023015"/>
    </source>
</evidence>
<dbReference type="Proteomes" id="UP000799429">
    <property type="component" value="Unassembled WGS sequence"/>
</dbReference>
<dbReference type="InterPro" id="IPR037525">
    <property type="entry name" value="Velvet_dom"/>
</dbReference>
<evidence type="ECO:0000256" key="4">
    <source>
        <dbReference type="ARBA" id="ARBA00023163"/>
    </source>
</evidence>
<keyword evidence="4" id="KW-0804">Transcription</keyword>
<keyword evidence="5" id="KW-0539">Nucleus</keyword>
<dbReference type="AlphaFoldDB" id="A0A9P4SG22"/>
<comment type="caution">
    <text evidence="7">The sequence shown here is derived from an EMBL/GenBank/DDBJ whole genome shotgun (WGS) entry which is preliminary data.</text>
</comment>
<dbReference type="GO" id="GO:0005634">
    <property type="term" value="C:nucleus"/>
    <property type="evidence" value="ECO:0007669"/>
    <property type="project" value="UniProtKB-SubCell"/>
</dbReference>
<comment type="subcellular location">
    <subcellularLocation>
        <location evidence="1">Nucleus</location>
    </subcellularLocation>
</comment>
<evidence type="ECO:0000256" key="1">
    <source>
        <dbReference type="ARBA" id="ARBA00004123"/>
    </source>
</evidence>
<dbReference type="Pfam" id="PF11754">
    <property type="entry name" value="Velvet"/>
    <property type="match status" value="2"/>
</dbReference>
<keyword evidence="8" id="KW-1185">Reference proteome</keyword>
<evidence type="ECO:0000259" key="6">
    <source>
        <dbReference type="PROSITE" id="PS51821"/>
    </source>
</evidence>
<accession>A0A9P4SG22</accession>
<dbReference type="InterPro" id="IPR021740">
    <property type="entry name" value="Velvet"/>
</dbReference>
<evidence type="ECO:0000256" key="5">
    <source>
        <dbReference type="ARBA" id="ARBA00023242"/>
    </source>
</evidence>
<evidence type="ECO:0000313" key="8">
    <source>
        <dbReference type="Proteomes" id="UP000799429"/>
    </source>
</evidence>
<organism evidence="7 8">
    <name type="scientific">Patellaria atrata CBS 101060</name>
    <dbReference type="NCBI Taxonomy" id="1346257"/>
    <lineage>
        <taxon>Eukaryota</taxon>
        <taxon>Fungi</taxon>
        <taxon>Dikarya</taxon>
        <taxon>Ascomycota</taxon>
        <taxon>Pezizomycotina</taxon>
        <taxon>Dothideomycetes</taxon>
        <taxon>Dothideomycetes incertae sedis</taxon>
        <taxon>Patellariales</taxon>
        <taxon>Patellariaceae</taxon>
        <taxon>Patellaria</taxon>
    </lineage>
</organism>
<dbReference type="EMBL" id="MU006090">
    <property type="protein sequence ID" value="KAF2841847.1"/>
    <property type="molecule type" value="Genomic_DNA"/>
</dbReference>
<dbReference type="PANTHER" id="PTHR33572">
    <property type="entry name" value="SPORE DEVELOPMENT REGULATOR VOSA"/>
    <property type="match status" value="1"/>
</dbReference>